<reference evidence="2 3" key="1">
    <citation type="submission" date="2016-01" db="EMBL/GenBank/DDBJ databases">
        <authorList>
            <person name="Mitreva M."/>
            <person name="Pepin K.H."/>
            <person name="Mihindukulasuriya K.A."/>
            <person name="Fulton R."/>
            <person name="Fronick C."/>
            <person name="O'Laughlin M."/>
            <person name="Miner T."/>
            <person name="Herter B."/>
            <person name="Rosa B.A."/>
            <person name="Cordes M."/>
            <person name="Tomlinson C."/>
            <person name="Wollam A."/>
            <person name="Palsikar V.B."/>
            <person name="Mardis E.R."/>
            <person name="Wilson R.K."/>
        </authorList>
    </citation>
    <scope>NUCLEOTIDE SEQUENCE [LARGE SCALE GENOMIC DNA]</scope>
    <source>
        <strain evidence="2 3">KA00071</strain>
    </source>
</reference>
<feature type="transmembrane region" description="Helical" evidence="1">
    <location>
        <begin position="44"/>
        <end position="62"/>
    </location>
</feature>
<evidence type="ECO:0000256" key="1">
    <source>
        <dbReference type="SAM" id="Phobius"/>
    </source>
</evidence>
<protein>
    <submittedName>
        <fullName evidence="2">Uncharacterized protein</fullName>
    </submittedName>
</protein>
<proteinExistence type="predicted"/>
<keyword evidence="3" id="KW-1185">Reference proteome</keyword>
<feature type="transmembrane region" description="Helical" evidence="1">
    <location>
        <begin position="100"/>
        <end position="120"/>
    </location>
</feature>
<dbReference type="RefSeq" id="WP_066130454.1">
    <property type="nucleotide sequence ID" value="NZ_KQ959899.1"/>
</dbReference>
<evidence type="ECO:0000313" key="2">
    <source>
        <dbReference type="EMBL" id="KXB56997.1"/>
    </source>
</evidence>
<feature type="transmembrane region" description="Helical" evidence="1">
    <location>
        <begin position="140"/>
        <end position="171"/>
    </location>
</feature>
<organism evidence="2 3">
    <name type="scientific">Gemelliphila asaccharolytica</name>
    <dbReference type="NCBI Taxonomy" id="502393"/>
    <lineage>
        <taxon>Bacteria</taxon>
        <taxon>Bacillati</taxon>
        <taxon>Bacillota</taxon>
        <taxon>Bacilli</taxon>
        <taxon>Bacillales</taxon>
        <taxon>Gemellaceae</taxon>
        <taxon>Gemelliphila</taxon>
    </lineage>
</organism>
<feature type="transmembrane region" description="Helical" evidence="1">
    <location>
        <begin position="192"/>
        <end position="213"/>
    </location>
</feature>
<name>A0ABR5TKV1_9BACL</name>
<evidence type="ECO:0000313" key="3">
    <source>
        <dbReference type="Proteomes" id="UP000070467"/>
    </source>
</evidence>
<dbReference type="Proteomes" id="UP000070467">
    <property type="component" value="Unassembled WGS sequence"/>
</dbReference>
<keyword evidence="1" id="KW-0812">Transmembrane</keyword>
<keyword evidence="1" id="KW-1133">Transmembrane helix</keyword>
<keyword evidence="1" id="KW-0472">Membrane</keyword>
<accession>A0ABR5TKV1</accession>
<comment type="caution">
    <text evidence="2">The sequence shown here is derived from an EMBL/GenBank/DDBJ whole genome shotgun (WGS) entry which is preliminary data.</text>
</comment>
<feature type="transmembrane region" description="Helical" evidence="1">
    <location>
        <begin position="68"/>
        <end position="93"/>
    </location>
</feature>
<sequence>MVMIFSTNIEISTKTSFIDSLEYNYVSKRKKEYVYSQNSSNNDVWGIIIVGALIASIIVNFFKEYVEYISLFLKWFGLIPLILSIIFLFIISFSKEVQKVTVKFIIDSIVVSTLTLYYGFNIKEMVVTMSPSIVDTRKFFISVYKILGVSIGVIQQMISYTLLLRVFSVYIDRKKKNPIQVIRKFISKTKRFELVSFLSFLVILFSVLSYLLTLNAVHNFLLR</sequence>
<dbReference type="EMBL" id="LSDB01000052">
    <property type="protein sequence ID" value="KXB56997.1"/>
    <property type="molecule type" value="Genomic_DNA"/>
</dbReference>
<gene>
    <name evidence="2" type="ORF">HMPREF1871_00906</name>
</gene>